<organism evidence="1 2">
    <name type="scientific">Candidatus Liptonbacteria bacterium CG11_big_fil_rev_8_21_14_0_20_35_14</name>
    <dbReference type="NCBI Taxonomy" id="1974634"/>
    <lineage>
        <taxon>Bacteria</taxon>
        <taxon>Candidatus Liptoniibacteriota</taxon>
    </lineage>
</organism>
<evidence type="ECO:0000313" key="2">
    <source>
        <dbReference type="Proteomes" id="UP000229893"/>
    </source>
</evidence>
<reference evidence="1 2" key="1">
    <citation type="submission" date="2017-09" db="EMBL/GenBank/DDBJ databases">
        <title>Depth-based differentiation of microbial function through sediment-hosted aquifers and enrichment of novel symbionts in the deep terrestrial subsurface.</title>
        <authorList>
            <person name="Probst A.J."/>
            <person name="Ladd B."/>
            <person name="Jarett J.K."/>
            <person name="Geller-Mcgrath D.E."/>
            <person name="Sieber C.M."/>
            <person name="Emerson J.B."/>
            <person name="Anantharaman K."/>
            <person name="Thomas B.C."/>
            <person name="Malmstrom R."/>
            <person name="Stieglmeier M."/>
            <person name="Klingl A."/>
            <person name="Woyke T."/>
            <person name="Ryan C.M."/>
            <person name="Banfield J.F."/>
        </authorList>
    </citation>
    <scope>NUCLEOTIDE SEQUENCE [LARGE SCALE GENOMIC DNA]</scope>
    <source>
        <strain evidence="1">CG11_big_fil_rev_8_21_14_0_20_35_14</strain>
    </source>
</reference>
<accession>A0A2H0N7S5</accession>
<comment type="caution">
    <text evidence="1">The sequence shown here is derived from an EMBL/GenBank/DDBJ whole genome shotgun (WGS) entry which is preliminary data.</text>
</comment>
<dbReference type="AlphaFoldDB" id="A0A2H0N7S5"/>
<protein>
    <submittedName>
        <fullName evidence="1">Uncharacterized protein</fullName>
    </submittedName>
</protein>
<gene>
    <name evidence="1" type="ORF">COV57_01735</name>
</gene>
<evidence type="ECO:0000313" key="1">
    <source>
        <dbReference type="EMBL" id="PIR04939.1"/>
    </source>
</evidence>
<dbReference type="EMBL" id="PCWO01000027">
    <property type="protein sequence ID" value="PIR04939.1"/>
    <property type="molecule type" value="Genomic_DNA"/>
</dbReference>
<sequence>MNIIIGKKESKDVFRLFLLLNIFGYREENNSKGMSLFRKKINVKIKNGFLVDKYEDVKNTIDSHHAWYLINAIFEKNKNNKKLTEFILKLKEFSLEKDVKNLEKYFDKYFIDNGKKLLPVFKKEIKKIKKVVNKNVLVKKVIIILNPLDAYWRGYYVNNKDKVYLILGPGYRDNSYGLLRHEFLHMFISNFKLPKKILEGKISDELIKQGYGDNKILRDEYVVRALDIIYKTKVLNRDINKEIKIEEKNNFNKIRNVVNFVLKQNSVTE</sequence>
<name>A0A2H0N7S5_9BACT</name>
<proteinExistence type="predicted"/>
<dbReference type="Proteomes" id="UP000229893">
    <property type="component" value="Unassembled WGS sequence"/>
</dbReference>